<dbReference type="SUPFAM" id="SSF52058">
    <property type="entry name" value="L domain-like"/>
    <property type="match status" value="1"/>
</dbReference>
<dbReference type="Pfam" id="PF23559">
    <property type="entry name" value="WHD_DRP"/>
    <property type="match status" value="1"/>
</dbReference>
<keyword evidence="3" id="KW-0611">Plant defense</keyword>
<organism evidence="5 6">
    <name type="scientific">Vitis vinifera</name>
    <name type="common">Grape</name>
    <dbReference type="NCBI Taxonomy" id="29760"/>
    <lineage>
        <taxon>Eukaryota</taxon>
        <taxon>Viridiplantae</taxon>
        <taxon>Streptophyta</taxon>
        <taxon>Embryophyta</taxon>
        <taxon>Tracheophyta</taxon>
        <taxon>Spermatophyta</taxon>
        <taxon>Magnoliopsida</taxon>
        <taxon>eudicotyledons</taxon>
        <taxon>Gunneridae</taxon>
        <taxon>Pentapetalae</taxon>
        <taxon>rosids</taxon>
        <taxon>Vitales</taxon>
        <taxon>Vitaceae</taxon>
        <taxon>Viteae</taxon>
        <taxon>Vitis</taxon>
    </lineage>
</organism>
<evidence type="ECO:0000256" key="3">
    <source>
        <dbReference type="ARBA" id="ARBA00022821"/>
    </source>
</evidence>
<evidence type="ECO:0000313" key="6">
    <source>
        <dbReference type="Proteomes" id="UP000288805"/>
    </source>
</evidence>
<dbReference type="InterPro" id="IPR032675">
    <property type="entry name" value="LRR_dom_sf"/>
</dbReference>
<dbReference type="InterPro" id="IPR058922">
    <property type="entry name" value="WHD_DRP"/>
</dbReference>
<proteinExistence type="predicted"/>
<accession>A0A438H4M2</accession>
<feature type="domain" description="Disease resistance protein winged helix" evidence="4">
    <location>
        <begin position="225"/>
        <end position="292"/>
    </location>
</feature>
<name>A0A438H4M2_VITVI</name>
<evidence type="ECO:0000256" key="1">
    <source>
        <dbReference type="ARBA" id="ARBA00022614"/>
    </source>
</evidence>
<keyword evidence="1" id="KW-0433">Leucine-rich repeat</keyword>
<sequence>MELVTSVLGSLLADVDLRNNVEMEGELVTTIEATEWLKEVEGLSMRQLEKGFKEVKRLEEEGISLLAANRIPKSKTTLIKNLNNKLRNASSAQPFSIVIWVTVSQELDLIKIQTQIAERLDLGLIMNGSNRTVAGRGGSHIKAHQTISSRSGWRMWWVTLGNNHHGNIYEGKTRVELWKDALNELRRSVPYNIEGIEDKVYKPLKWSYDSLQGESIKSCFLYCSLFPEDFSIQISELVQCWLAEGFINEQQNYEDVKNRGIALIENLKDCCLLEHGDHKDTVKMHDVVRDVAKWIASTLEDGSKSLVESGVGLAKFQRVFRASTLLLQGNLPLQEVPEGFLLGFQALRVLNMSGTQIQRLPSSILQLAQLRALLLKGAFVWDGAIEEVKGAKPITHYPLKTVQAEVIAGLSSLEVLDMTDSEYKWCEGKGGRGRASFEELECLEKLIDLSIRLESTSCPALEDVNWMNKLNRFLFHMGSTTHEIHKETEHDGRQQVTANRRICARRDLLPNLEEIHLCGLTRLVTISELTSQLDKILKAKSNGSDLVSQTKIPSSYGGFIRTLKIWKKSKLTSLFREESLPQLEKLVVTECSLLKKLPLTSKAQVP</sequence>
<evidence type="ECO:0000259" key="4">
    <source>
        <dbReference type="Pfam" id="PF23559"/>
    </source>
</evidence>
<dbReference type="Gene3D" id="1.10.10.10">
    <property type="entry name" value="Winged helix-like DNA-binding domain superfamily/Winged helix DNA-binding domain"/>
    <property type="match status" value="1"/>
</dbReference>
<comment type="caution">
    <text evidence="5">The sequence shown here is derived from an EMBL/GenBank/DDBJ whole genome shotgun (WGS) entry which is preliminary data.</text>
</comment>
<dbReference type="GO" id="GO:0006952">
    <property type="term" value="P:defense response"/>
    <property type="evidence" value="ECO:0007669"/>
    <property type="project" value="UniProtKB-KW"/>
</dbReference>
<dbReference type="PANTHER" id="PTHR33463:SF202">
    <property type="entry name" value="NB-ARC DOMAIN-CONTAINING PROTEIN"/>
    <property type="match status" value="1"/>
</dbReference>
<reference evidence="5 6" key="1">
    <citation type="journal article" date="2018" name="PLoS Genet.">
        <title>Population sequencing reveals clonal diversity and ancestral inbreeding in the grapevine cultivar Chardonnay.</title>
        <authorList>
            <person name="Roach M.J."/>
            <person name="Johnson D.L."/>
            <person name="Bohlmann J."/>
            <person name="van Vuuren H.J."/>
            <person name="Jones S.J."/>
            <person name="Pretorius I.S."/>
            <person name="Schmidt S.A."/>
            <person name="Borneman A.R."/>
        </authorList>
    </citation>
    <scope>NUCLEOTIDE SEQUENCE [LARGE SCALE GENOMIC DNA]</scope>
    <source>
        <strain evidence="6">cv. Chardonnay</strain>
        <tissue evidence="5">Leaf</tissue>
    </source>
</reference>
<dbReference type="Gene3D" id="3.80.10.10">
    <property type="entry name" value="Ribonuclease Inhibitor"/>
    <property type="match status" value="1"/>
</dbReference>
<evidence type="ECO:0000313" key="5">
    <source>
        <dbReference type="EMBL" id="RVW79514.1"/>
    </source>
</evidence>
<dbReference type="FunFam" id="1.10.10.10:FF:000322">
    <property type="entry name" value="Probable disease resistance protein At1g63360"/>
    <property type="match status" value="1"/>
</dbReference>
<evidence type="ECO:0000256" key="2">
    <source>
        <dbReference type="ARBA" id="ARBA00022737"/>
    </source>
</evidence>
<keyword evidence="2" id="KW-0677">Repeat</keyword>
<dbReference type="AlphaFoldDB" id="A0A438H4M2"/>
<dbReference type="PANTHER" id="PTHR33463">
    <property type="entry name" value="NB-ARC DOMAIN-CONTAINING PROTEIN-RELATED"/>
    <property type="match status" value="1"/>
</dbReference>
<dbReference type="InterPro" id="IPR050905">
    <property type="entry name" value="Plant_NBS-LRR"/>
</dbReference>
<dbReference type="InterPro" id="IPR027417">
    <property type="entry name" value="P-loop_NTPase"/>
</dbReference>
<dbReference type="Proteomes" id="UP000288805">
    <property type="component" value="Unassembled WGS sequence"/>
</dbReference>
<gene>
    <name evidence="5" type="primary">VvCHDp000210_10</name>
    <name evidence="5" type="ORF">CK203_050044</name>
</gene>
<dbReference type="InterPro" id="IPR036388">
    <property type="entry name" value="WH-like_DNA-bd_sf"/>
</dbReference>
<dbReference type="SUPFAM" id="SSF52540">
    <property type="entry name" value="P-loop containing nucleoside triphosphate hydrolases"/>
    <property type="match status" value="1"/>
</dbReference>
<dbReference type="EMBL" id="QGNW01000280">
    <property type="protein sequence ID" value="RVW79514.1"/>
    <property type="molecule type" value="Genomic_DNA"/>
</dbReference>
<protein>
    <submittedName>
        <fullName evidence="5">Disease resistance protein</fullName>
    </submittedName>
</protein>